<dbReference type="AlphaFoldDB" id="A0AAV7Q9N5"/>
<evidence type="ECO:0000256" key="1">
    <source>
        <dbReference type="SAM" id="MobiDB-lite"/>
    </source>
</evidence>
<comment type="caution">
    <text evidence="2">The sequence shown here is derived from an EMBL/GenBank/DDBJ whole genome shotgun (WGS) entry which is preliminary data.</text>
</comment>
<evidence type="ECO:0000313" key="3">
    <source>
        <dbReference type="Proteomes" id="UP001066276"/>
    </source>
</evidence>
<reference evidence="2" key="1">
    <citation type="journal article" date="2022" name="bioRxiv">
        <title>Sequencing and chromosome-scale assembly of the giantPleurodeles waltlgenome.</title>
        <authorList>
            <person name="Brown T."/>
            <person name="Elewa A."/>
            <person name="Iarovenko S."/>
            <person name="Subramanian E."/>
            <person name="Araus A.J."/>
            <person name="Petzold A."/>
            <person name="Susuki M."/>
            <person name="Suzuki K.-i.T."/>
            <person name="Hayashi T."/>
            <person name="Toyoda A."/>
            <person name="Oliveira C."/>
            <person name="Osipova E."/>
            <person name="Leigh N.D."/>
            <person name="Simon A."/>
            <person name="Yun M.H."/>
        </authorList>
    </citation>
    <scope>NUCLEOTIDE SEQUENCE</scope>
    <source>
        <strain evidence="2">20211129_DDA</strain>
        <tissue evidence="2">Liver</tissue>
    </source>
</reference>
<evidence type="ECO:0008006" key="4">
    <source>
        <dbReference type="Google" id="ProtNLM"/>
    </source>
</evidence>
<name>A0AAV7Q9N5_PLEWA</name>
<feature type="region of interest" description="Disordered" evidence="1">
    <location>
        <begin position="24"/>
        <end position="49"/>
    </location>
</feature>
<dbReference type="EMBL" id="JANPWB010000010">
    <property type="protein sequence ID" value="KAJ1134938.1"/>
    <property type="molecule type" value="Genomic_DNA"/>
</dbReference>
<sequence>MLAATTVVTVTAAYLCCKEESHPLAPVRSGRSTGRGLSRAPPRRYSRQTSQVIWLPPSEKQKINKHQCLGPVKGA</sequence>
<keyword evidence="3" id="KW-1185">Reference proteome</keyword>
<gene>
    <name evidence="2" type="ORF">NDU88_001384</name>
</gene>
<organism evidence="2 3">
    <name type="scientific">Pleurodeles waltl</name>
    <name type="common">Iberian ribbed newt</name>
    <dbReference type="NCBI Taxonomy" id="8319"/>
    <lineage>
        <taxon>Eukaryota</taxon>
        <taxon>Metazoa</taxon>
        <taxon>Chordata</taxon>
        <taxon>Craniata</taxon>
        <taxon>Vertebrata</taxon>
        <taxon>Euteleostomi</taxon>
        <taxon>Amphibia</taxon>
        <taxon>Batrachia</taxon>
        <taxon>Caudata</taxon>
        <taxon>Salamandroidea</taxon>
        <taxon>Salamandridae</taxon>
        <taxon>Pleurodelinae</taxon>
        <taxon>Pleurodeles</taxon>
    </lineage>
</organism>
<protein>
    <recommendedName>
        <fullName evidence="4">Secreted protein</fullName>
    </recommendedName>
</protein>
<feature type="compositionally biased region" description="Low complexity" evidence="1">
    <location>
        <begin position="28"/>
        <end position="39"/>
    </location>
</feature>
<dbReference type="Proteomes" id="UP001066276">
    <property type="component" value="Chromosome 6"/>
</dbReference>
<proteinExistence type="predicted"/>
<evidence type="ECO:0000313" key="2">
    <source>
        <dbReference type="EMBL" id="KAJ1134938.1"/>
    </source>
</evidence>
<accession>A0AAV7Q9N5</accession>